<gene>
    <name evidence="1" type="ORF">M8C21_033167</name>
</gene>
<keyword evidence="2" id="KW-1185">Reference proteome</keyword>
<reference evidence="1" key="1">
    <citation type="submission" date="2022-06" db="EMBL/GenBank/DDBJ databases">
        <title>Uncovering the hologenomic basis of an extraordinary plant invasion.</title>
        <authorList>
            <person name="Bieker V.C."/>
            <person name="Martin M.D."/>
            <person name="Gilbert T."/>
            <person name="Hodgins K."/>
            <person name="Battlay P."/>
            <person name="Petersen B."/>
            <person name="Wilson J."/>
        </authorList>
    </citation>
    <scope>NUCLEOTIDE SEQUENCE</scope>
    <source>
        <strain evidence="1">AA19_3_7</strain>
        <tissue evidence="1">Leaf</tissue>
    </source>
</reference>
<name>A0AAD5CKA5_AMBAR</name>
<proteinExistence type="predicted"/>
<sequence>HLHTYLLDFYTLLLTLSPRITLSIPPASLLNHFRRISIDNTVTLLLCQICFYFFIVADDVPFRILWRCTVSFLNDFGLPVVSYWVSGHGFCPATVVIIVDISHPLVVTLEMWKAAIKKMDMQASRKFLAELKVLTHVCHLNLQYRLQTSFGLYPHVYSRFESETDKIIGRGLVAELHHIQ</sequence>
<feature type="non-terminal residue" evidence="1">
    <location>
        <position position="1"/>
    </location>
</feature>
<protein>
    <submittedName>
        <fullName evidence="1">Uncharacterized protein</fullName>
    </submittedName>
</protein>
<organism evidence="1 2">
    <name type="scientific">Ambrosia artemisiifolia</name>
    <name type="common">Common ragweed</name>
    <dbReference type="NCBI Taxonomy" id="4212"/>
    <lineage>
        <taxon>Eukaryota</taxon>
        <taxon>Viridiplantae</taxon>
        <taxon>Streptophyta</taxon>
        <taxon>Embryophyta</taxon>
        <taxon>Tracheophyta</taxon>
        <taxon>Spermatophyta</taxon>
        <taxon>Magnoliopsida</taxon>
        <taxon>eudicotyledons</taxon>
        <taxon>Gunneridae</taxon>
        <taxon>Pentapetalae</taxon>
        <taxon>asterids</taxon>
        <taxon>campanulids</taxon>
        <taxon>Asterales</taxon>
        <taxon>Asteraceae</taxon>
        <taxon>Asteroideae</taxon>
        <taxon>Heliantheae alliance</taxon>
        <taxon>Heliantheae</taxon>
        <taxon>Ambrosia</taxon>
    </lineage>
</organism>
<dbReference type="AlphaFoldDB" id="A0AAD5CKA5"/>
<evidence type="ECO:0000313" key="1">
    <source>
        <dbReference type="EMBL" id="KAI7743643.1"/>
    </source>
</evidence>
<dbReference type="Proteomes" id="UP001206925">
    <property type="component" value="Unassembled WGS sequence"/>
</dbReference>
<evidence type="ECO:0000313" key="2">
    <source>
        <dbReference type="Proteomes" id="UP001206925"/>
    </source>
</evidence>
<dbReference type="EMBL" id="JAMZMK010007704">
    <property type="protein sequence ID" value="KAI7743643.1"/>
    <property type="molecule type" value="Genomic_DNA"/>
</dbReference>
<accession>A0AAD5CKA5</accession>
<comment type="caution">
    <text evidence="1">The sequence shown here is derived from an EMBL/GenBank/DDBJ whole genome shotgun (WGS) entry which is preliminary data.</text>
</comment>